<dbReference type="Proteomes" id="UP000620124">
    <property type="component" value="Unassembled WGS sequence"/>
</dbReference>
<dbReference type="PANTHER" id="PTHR40465:SF1">
    <property type="entry name" value="DUF6534 DOMAIN-CONTAINING PROTEIN"/>
    <property type="match status" value="1"/>
</dbReference>
<sequence>MPGQLDSTYGAWFVALFIENLLYGMGLVQTWIYLFRRPADKPCIKWTVLIVLALETLQMLSFFRSSYFRFVERFGQIQIDPIWTDSLQLLAGYLNMFAVQLYFASRIHASGLSLIGVWIILILAVVQISAGIAQTVVLYCLGSYTRLSETTPVTAVQSAACLACDLLTMAFLCLFFRRSKGNSDMKQTRLILDRLISDAINRGTLTSLSSAMNLILFLALPNTFWFFLGLAPSSKLYMITFLTSYVFESSLPVNASPFAQA</sequence>
<dbReference type="PANTHER" id="PTHR40465">
    <property type="entry name" value="CHROMOSOME 1, WHOLE GENOME SHOTGUN SEQUENCE"/>
    <property type="match status" value="1"/>
</dbReference>
<comment type="caution">
    <text evidence="3">The sequence shown here is derived from an EMBL/GenBank/DDBJ whole genome shotgun (WGS) entry which is preliminary data.</text>
</comment>
<protein>
    <recommendedName>
        <fullName evidence="2">DUF6534 domain-containing protein</fullName>
    </recommendedName>
</protein>
<evidence type="ECO:0000259" key="2">
    <source>
        <dbReference type="Pfam" id="PF20152"/>
    </source>
</evidence>
<organism evidence="3 4">
    <name type="scientific">Mycena venus</name>
    <dbReference type="NCBI Taxonomy" id="2733690"/>
    <lineage>
        <taxon>Eukaryota</taxon>
        <taxon>Fungi</taxon>
        <taxon>Dikarya</taxon>
        <taxon>Basidiomycota</taxon>
        <taxon>Agaricomycotina</taxon>
        <taxon>Agaricomycetes</taxon>
        <taxon>Agaricomycetidae</taxon>
        <taxon>Agaricales</taxon>
        <taxon>Marasmiineae</taxon>
        <taxon>Mycenaceae</taxon>
        <taxon>Mycena</taxon>
    </lineage>
</organism>
<feature type="transmembrane region" description="Helical" evidence="1">
    <location>
        <begin position="211"/>
        <end position="231"/>
    </location>
</feature>
<keyword evidence="4" id="KW-1185">Reference proteome</keyword>
<dbReference type="EMBL" id="JACAZI010000001">
    <property type="protein sequence ID" value="KAF7372166.1"/>
    <property type="molecule type" value="Genomic_DNA"/>
</dbReference>
<keyword evidence="1" id="KW-0812">Transmembrane</keyword>
<feature type="domain" description="DUF6534" evidence="2">
    <location>
        <begin position="162"/>
        <end position="244"/>
    </location>
</feature>
<feature type="transmembrane region" description="Helical" evidence="1">
    <location>
        <begin position="46"/>
        <end position="67"/>
    </location>
</feature>
<keyword evidence="1" id="KW-0472">Membrane</keyword>
<feature type="transmembrane region" description="Helical" evidence="1">
    <location>
        <begin position="87"/>
        <end position="105"/>
    </location>
</feature>
<name>A0A8H6Z8A4_9AGAR</name>
<feature type="transmembrane region" description="Helical" evidence="1">
    <location>
        <begin position="117"/>
        <end position="144"/>
    </location>
</feature>
<reference evidence="3" key="1">
    <citation type="submission" date="2020-05" db="EMBL/GenBank/DDBJ databases">
        <title>Mycena genomes resolve the evolution of fungal bioluminescence.</title>
        <authorList>
            <person name="Tsai I.J."/>
        </authorList>
    </citation>
    <scope>NUCLEOTIDE SEQUENCE</scope>
    <source>
        <strain evidence="3">CCC161011</strain>
    </source>
</reference>
<dbReference type="InterPro" id="IPR045339">
    <property type="entry name" value="DUF6534"/>
</dbReference>
<feature type="transmembrane region" description="Helical" evidence="1">
    <location>
        <begin position="12"/>
        <end position="34"/>
    </location>
</feature>
<dbReference type="AlphaFoldDB" id="A0A8H6Z8A4"/>
<evidence type="ECO:0000313" key="3">
    <source>
        <dbReference type="EMBL" id="KAF7372166.1"/>
    </source>
</evidence>
<evidence type="ECO:0000256" key="1">
    <source>
        <dbReference type="SAM" id="Phobius"/>
    </source>
</evidence>
<evidence type="ECO:0000313" key="4">
    <source>
        <dbReference type="Proteomes" id="UP000620124"/>
    </source>
</evidence>
<feature type="transmembrane region" description="Helical" evidence="1">
    <location>
        <begin position="156"/>
        <end position="176"/>
    </location>
</feature>
<dbReference type="OrthoDB" id="3053610at2759"/>
<gene>
    <name evidence="3" type="ORF">MVEN_00075700</name>
</gene>
<dbReference type="Pfam" id="PF20152">
    <property type="entry name" value="DUF6534"/>
    <property type="match status" value="1"/>
</dbReference>
<keyword evidence="1" id="KW-1133">Transmembrane helix</keyword>
<proteinExistence type="predicted"/>
<accession>A0A8H6Z8A4</accession>